<dbReference type="InterPro" id="IPR039907">
    <property type="entry name" value="NOB1"/>
</dbReference>
<evidence type="ECO:0000256" key="2">
    <source>
        <dbReference type="ARBA" id="ARBA00022722"/>
    </source>
</evidence>
<feature type="binding site" evidence="8">
    <location>
        <position position="308"/>
    </location>
    <ligand>
        <name>Zn(2+)</name>
        <dbReference type="ChEBI" id="CHEBI:29105"/>
    </ligand>
</feature>
<comment type="caution">
    <text evidence="12">The sequence shown here is derived from an EMBL/GenBank/DDBJ whole genome shotgun (WGS) entry which is preliminary data.</text>
</comment>
<dbReference type="InterPro" id="IPR017117">
    <property type="entry name" value="Nob1_euk"/>
</dbReference>
<evidence type="ECO:0000256" key="9">
    <source>
        <dbReference type="SAM" id="MobiDB-lite"/>
    </source>
</evidence>
<dbReference type="InterPro" id="IPR014881">
    <property type="entry name" value="NOB1_Zn-bd"/>
</dbReference>
<feature type="region of interest" description="Disordered" evidence="9">
    <location>
        <begin position="114"/>
        <end position="204"/>
    </location>
</feature>
<gene>
    <name evidence="12" type="ORF">INT45_000095</name>
</gene>
<dbReference type="GO" id="GO:0030490">
    <property type="term" value="P:maturation of SSU-rRNA"/>
    <property type="evidence" value="ECO:0007669"/>
    <property type="project" value="TreeGrafter"/>
</dbReference>
<dbReference type="InterPro" id="IPR036283">
    <property type="entry name" value="NOB1_Zf-like_sf"/>
</dbReference>
<keyword evidence="6 7" id="KW-0539">Nucleus</keyword>
<keyword evidence="13" id="KW-1185">Reference proteome</keyword>
<feature type="compositionally biased region" description="Low complexity" evidence="9">
    <location>
        <begin position="181"/>
        <end position="191"/>
    </location>
</feature>
<evidence type="ECO:0000256" key="8">
    <source>
        <dbReference type="PIRSR" id="PIRSR037125-1"/>
    </source>
</evidence>
<dbReference type="PANTHER" id="PTHR12814:SF2">
    <property type="entry name" value="RNA-BINDING PROTEIN NOB1"/>
    <property type="match status" value="1"/>
</dbReference>
<feature type="compositionally biased region" description="Basic residues" evidence="9">
    <location>
        <begin position="155"/>
        <end position="169"/>
    </location>
</feature>
<dbReference type="GO" id="GO:0030688">
    <property type="term" value="C:preribosome, small subunit precursor"/>
    <property type="evidence" value="ECO:0007669"/>
    <property type="project" value="TreeGrafter"/>
</dbReference>
<evidence type="ECO:0000313" key="13">
    <source>
        <dbReference type="Proteomes" id="UP000646827"/>
    </source>
</evidence>
<evidence type="ECO:0000256" key="6">
    <source>
        <dbReference type="ARBA" id="ARBA00023242"/>
    </source>
</evidence>
<proteinExistence type="inferred from homology"/>
<evidence type="ECO:0000256" key="7">
    <source>
        <dbReference type="PIRNR" id="PIRNR037125"/>
    </source>
</evidence>
<dbReference type="EMBL" id="JAEPRB010000034">
    <property type="protein sequence ID" value="KAG2224974.1"/>
    <property type="molecule type" value="Genomic_DNA"/>
</dbReference>
<dbReference type="GO" id="GO:0016787">
    <property type="term" value="F:hydrolase activity"/>
    <property type="evidence" value="ECO:0007669"/>
    <property type="project" value="UniProtKB-KW"/>
</dbReference>
<dbReference type="SUPFAM" id="SSF144206">
    <property type="entry name" value="NOB1 zinc finger-like"/>
    <property type="match status" value="1"/>
</dbReference>
<dbReference type="PIRSF" id="PIRSF037125">
    <property type="entry name" value="D-site_20S_pre-rRNA_nuclease"/>
    <property type="match status" value="1"/>
</dbReference>
<sequence length="442" mass="49386">MASSNTSPFGEPKIEQLIVDTNAIVNGTTLQYTAKEFYTCPDIINEVRSAHSREYLSRLPFEIQIQDPTEESLQAVIEFSKKTGDFASLSLPDLKVLALTYTFEARANGTDGIRKEPVKIRPTGTLPSAPPPKQKTASSSVEDSVDDDGWETAAPKKKGRHYNNNKKKQPQQPKKVEEVPASSSTATATTTDNGSEKKESADTVTQQLENLTIESVTEQQQQQEEQVDEDDSDNEAEWITPDNIEEYKATELGVTPEELKKPKNLTVACMTSDFAMQNVLLQMNMNLVSTGGHRITKVKNWILRCHACFGVTSNMEKKFCPKCGNASLQRVSCSTNSKGQVTYYLKKNYQYNLRGTKYDIPKPQGGRQINNIVLREDQREYVKAKQNRSKKGILDMFDPDFIPLAGKTGTDDRFGGNNMFGTDVIGFGRRNPNTSRRGGRRK</sequence>
<comment type="similarity">
    <text evidence="1 7">Belongs to the NOB1 family.</text>
</comment>
<comment type="function">
    <text evidence="7">Required for the synthesis of 40S ribosome subunits. Has a role in processing 20S pre-rRNA into the mature 18S rRNA, where it is required for cleavage at the 3' end of the mature 18S rRNA (D-site). Accompanies the 20S pre-rRNA from the nucleus to the cytoplasm.</text>
</comment>
<feature type="compositionally biased region" description="Acidic residues" evidence="9">
    <location>
        <begin position="225"/>
        <end position="235"/>
    </location>
</feature>
<protein>
    <recommendedName>
        <fullName evidence="7">20S-pre-rRNA D-site endonuclease NOB1</fullName>
    </recommendedName>
</protein>
<dbReference type="Gene3D" id="6.20.210.10">
    <property type="entry name" value="Nin one binding (NOB1), Zn-ribbon-like"/>
    <property type="match status" value="1"/>
</dbReference>
<dbReference type="AlphaFoldDB" id="A0A8H7S901"/>
<dbReference type="GO" id="GO:0046872">
    <property type="term" value="F:metal ion binding"/>
    <property type="evidence" value="ECO:0007669"/>
    <property type="project" value="UniProtKB-UniRule"/>
</dbReference>
<evidence type="ECO:0000256" key="5">
    <source>
        <dbReference type="ARBA" id="ARBA00022833"/>
    </source>
</evidence>
<evidence type="ECO:0000256" key="4">
    <source>
        <dbReference type="ARBA" id="ARBA00022801"/>
    </source>
</evidence>
<feature type="binding site" evidence="8">
    <location>
        <position position="320"/>
    </location>
    <ligand>
        <name>Zn(2+)</name>
        <dbReference type="ChEBI" id="CHEBI:29105"/>
    </ligand>
</feature>
<organism evidence="12 13">
    <name type="scientific">Circinella minor</name>
    <dbReference type="NCBI Taxonomy" id="1195481"/>
    <lineage>
        <taxon>Eukaryota</taxon>
        <taxon>Fungi</taxon>
        <taxon>Fungi incertae sedis</taxon>
        <taxon>Mucoromycota</taxon>
        <taxon>Mucoromycotina</taxon>
        <taxon>Mucoromycetes</taxon>
        <taxon>Mucorales</taxon>
        <taxon>Lichtheimiaceae</taxon>
        <taxon>Circinella</taxon>
    </lineage>
</organism>
<accession>A0A8H7S901</accession>
<evidence type="ECO:0000259" key="10">
    <source>
        <dbReference type="Pfam" id="PF08772"/>
    </source>
</evidence>
<dbReference type="Proteomes" id="UP000646827">
    <property type="component" value="Unassembled WGS sequence"/>
</dbReference>
<dbReference type="GO" id="GO:0004521">
    <property type="term" value="F:RNA endonuclease activity"/>
    <property type="evidence" value="ECO:0007669"/>
    <property type="project" value="UniProtKB-UniRule"/>
</dbReference>
<evidence type="ECO:0000259" key="11">
    <source>
        <dbReference type="Pfam" id="PF17146"/>
    </source>
</evidence>
<dbReference type="GO" id="GO:0005737">
    <property type="term" value="C:cytoplasm"/>
    <property type="evidence" value="ECO:0007669"/>
    <property type="project" value="UniProtKB-ARBA"/>
</dbReference>
<feature type="binding site" evidence="8">
    <location>
        <position position="323"/>
    </location>
    <ligand>
        <name>Zn(2+)</name>
        <dbReference type="ChEBI" id="CHEBI:29105"/>
    </ligand>
</feature>
<dbReference type="Pfam" id="PF08772">
    <property type="entry name" value="Zn_ribbon_NOB1"/>
    <property type="match status" value="1"/>
</dbReference>
<feature type="domain" description="Nin one binding (NOB1) Zn-ribbon-like" evidence="10">
    <location>
        <begin position="295"/>
        <end position="366"/>
    </location>
</feature>
<dbReference type="OrthoDB" id="446759at2759"/>
<dbReference type="InterPro" id="IPR033411">
    <property type="entry name" value="Ribonuclease_PIN"/>
</dbReference>
<keyword evidence="3 7" id="KW-0479">Metal-binding</keyword>
<feature type="binding site" evidence="8">
    <location>
        <position position="305"/>
    </location>
    <ligand>
        <name>Zn(2+)</name>
        <dbReference type="ChEBI" id="CHEBI:29105"/>
    </ligand>
</feature>
<keyword evidence="2" id="KW-0540">Nuclease</keyword>
<feature type="domain" description="Ribonuclease PIN" evidence="11">
    <location>
        <begin position="17"/>
        <end position="102"/>
    </location>
</feature>
<dbReference type="PANTHER" id="PTHR12814">
    <property type="entry name" value="RNA-BINDING PROTEIN NOB1"/>
    <property type="match status" value="1"/>
</dbReference>
<reference evidence="12 13" key="1">
    <citation type="submission" date="2020-12" db="EMBL/GenBank/DDBJ databases">
        <title>Metabolic potential, ecology and presence of endohyphal bacteria is reflected in genomic diversity of Mucoromycotina.</title>
        <authorList>
            <person name="Muszewska A."/>
            <person name="Okrasinska A."/>
            <person name="Steczkiewicz K."/>
            <person name="Drgas O."/>
            <person name="Orlowska M."/>
            <person name="Perlinska-Lenart U."/>
            <person name="Aleksandrzak-Piekarczyk T."/>
            <person name="Szatraj K."/>
            <person name="Zielenkiewicz U."/>
            <person name="Pilsyk S."/>
            <person name="Malc E."/>
            <person name="Mieczkowski P."/>
            <person name="Kruszewska J.S."/>
            <person name="Biernat P."/>
            <person name="Pawlowska J."/>
        </authorList>
    </citation>
    <scope>NUCLEOTIDE SEQUENCE [LARGE SCALE GENOMIC DNA]</scope>
    <source>
        <strain evidence="12 13">CBS 142.35</strain>
    </source>
</reference>
<dbReference type="Pfam" id="PF17146">
    <property type="entry name" value="PIN_6"/>
    <property type="match status" value="1"/>
</dbReference>
<keyword evidence="4" id="KW-0378">Hydrolase</keyword>
<comment type="subcellular location">
    <subcellularLocation>
        <location evidence="7">Nucleus</location>
        <location evidence="7">Nucleolus</location>
    </subcellularLocation>
</comment>
<dbReference type="Gene3D" id="3.40.50.1010">
    <property type="entry name" value="5'-nuclease"/>
    <property type="match status" value="1"/>
</dbReference>
<keyword evidence="5 7" id="KW-0862">Zinc</keyword>
<feature type="region of interest" description="Disordered" evidence="9">
    <location>
        <begin position="216"/>
        <end position="235"/>
    </location>
</feature>
<evidence type="ECO:0000256" key="1">
    <source>
        <dbReference type="ARBA" id="ARBA00005858"/>
    </source>
</evidence>
<dbReference type="CDD" id="cd09876">
    <property type="entry name" value="PIN_Nob1-like"/>
    <property type="match status" value="1"/>
</dbReference>
<dbReference type="GO" id="GO:0005730">
    <property type="term" value="C:nucleolus"/>
    <property type="evidence" value="ECO:0007669"/>
    <property type="project" value="UniProtKB-SubCell"/>
</dbReference>
<name>A0A8H7S901_9FUNG</name>
<dbReference type="FunFam" id="3.40.50.1010:FF:000020">
    <property type="entry name" value="20S-pre-rRNA D-site endonuclease NOB1"/>
    <property type="match status" value="1"/>
</dbReference>
<evidence type="ECO:0000256" key="3">
    <source>
        <dbReference type="ARBA" id="ARBA00022723"/>
    </source>
</evidence>
<evidence type="ECO:0000313" key="12">
    <source>
        <dbReference type="EMBL" id="KAG2224974.1"/>
    </source>
</evidence>